<dbReference type="InterPro" id="IPR033265">
    <property type="entry name" value="GEMIN4"/>
</dbReference>
<dbReference type="EMBL" id="CALNXJ010000004">
    <property type="protein sequence ID" value="CAH3037859.1"/>
    <property type="molecule type" value="Genomic_DNA"/>
</dbReference>
<sequence>MNYCPETVIVHSAFFLAESLQSLTKLEKGKGTRAVQIVSKAIKEVTGELLVDDKGRLPQVEVRRLEFKIHSWIFASLLKAYGGLKFDDSREEDYFDSFPPLPGMGVEFYLELLQEVGWNELLVECLCVLDGYNITSLLVDIIKVLTQEPSCEDLSLFLCLFNSLLMSRSFHRPSLDEDNKLDKTCKEKSCSLLLLEGVMLLRRKFVAWPAAQLNILKSVIDFVFTDVTCLDFVLDSSNTDGNILCGICWLQNYVSCKHQPFTIEEDKVQDHKKNLGDKSEHNEKTESFGNHKLHVDVVVSAECTACFSFLCQVIINDWSEVSHWIQGDLIDNSIGELDSSSWLPLHRWLIKLYALAWCIGSHSQDDILHKQAKNLQTGLAQYVEKHATEAELNWIDSLKQGELMDFKESCCEEEFSSPLGSVDLLLFQAESTEDQFHFYLQRVNNRLEGYKECFDWLLSAEEFHGDSDWLECMRNHAVEISEAQHALKIIDIIYMQRQSLCADNMSSDMIYKELKEILLTLYSNLAYPAQEQIIEYAFFMSSCLPSPENDSIFFHPWFMAEERANFQLELVLTFNKLIDIDTDIGSDDQLKSSTKELTRAALISVPLTLNKALQEGIKSPAHTKAICSVLQKFPNLCVLRYNKSSSSRTLLCQAVITTTVNVSSRQQESNLLTMVAVMLTASSSQLLDVQEFIQAVVLPFLNNSNMEDNIPTVLALKLLDTAMETVSVVPHLLLLKRHLPTIIICLCELLNDCNVFWKGMAPEHSLLEMEELRELVLKALDIEIEICLEVIKINPSFARAVEWLLKRIRDGFDWTISLHLDELFTAASTMYKLAIPPCLLMVCLEPGDKWTVNEDLAYGSEGVFTVLFEYCRVSDTALECILERFVSNKLPSEPEDIRIRVVTSLVQILPHCTWKEWKRILAVCQFLIKRHVIPVCSFSGVLCLKTEDDGQVSDVCELSALLLNMMETLGSPLCNSWATPHVWLYVIKHYITAIKEAVNENTNAMVTASVFGHLCHVMTFAPVVCLDQLFVLCLDLVTRPSVSSSDVIEWMKMSINRLSSQVHKTALMQKLAQSN</sequence>
<gene>
    <name evidence="1" type="ORF">PMEA_00021396</name>
</gene>
<evidence type="ECO:0000313" key="1">
    <source>
        <dbReference type="EMBL" id="CAH3037859.1"/>
    </source>
</evidence>
<comment type="caution">
    <text evidence="1">The sequence shown here is derived from an EMBL/GenBank/DDBJ whole genome shotgun (WGS) entry which is preliminary data.</text>
</comment>
<dbReference type="PANTHER" id="PTHR15571:SF2">
    <property type="entry name" value="GEM-ASSOCIATED PROTEIN 4"/>
    <property type="match status" value="1"/>
</dbReference>
<reference evidence="1 2" key="1">
    <citation type="submission" date="2022-05" db="EMBL/GenBank/DDBJ databases">
        <authorList>
            <consortium name="Genoscope - CEA"/>
            <person name="William W."/>
        </authorList>
    </citation>
    <scope>NUCLEOTIDE SEQUENCE [LARGE SCALE GENOMIC DNA]</scope>
</reference>
<organism evidence="1 2">
    <name type="scientific">Pocillopora meandrina</name>
    <dbReference type="NCBI Taxonomy" id="46732"/>
    <lineage>
        <taxon>Eukaryota</taxon>
        <taxon>Metazoa</taxon>
        <taxon>Cnidaria</taxon>
        <taxon>Anthozoa</taxon>
        <taxon>Hexacorallia</taxon>
        <taxon>Scleractinia</taxon>
        <taxon>Astrocoeniina</taxon>
        <taxon>Pocilloporidae</taxon>
        <taxon>Pocillopora</taxon>
    </lineage>
</organism>
<keyword evidence="2" id="KW-1185">Reference proteome</keyword>
<dbReference type="Proteomes" id="UP001159428">
    <property type="component" value="Unassembled WGS sequence"/>
</dbReference>
<evidence type="ECO:0008006" key="3">
    <source>
        <dbReference type="Google" id="ProtNLM"/>
    </source>
</evidence>
<accession>A0AAU9VXA6</accession>
<dbReference type="GO" id="GO:0000387">
    <property type="term" value="P:spliceosomal snRNP assembly"/>
    <property type="evidence" value="ECO:0007669"/>
    <property type="project" value="InterPro"/>
</dbReference>
<dbReference type="PANTHER" id="PTHR15571">
    <property type="entry name" value="GEM-ASSOCIATED PROTEIN 4"/>
    <property type="match status" value="1"/>
</dbReference>
<proteinExistence type="predicted"/>
<dbReference type="GO" id="GO:0006364">
    <property type="term" value="P:rRNA processing"/>
    <property type="evidence" value="ECO:0007669"/>
    <property type="project" value="InterPro"/>
</dbReference>
<name>A0AAU9VXA6_9CNID</name>
<dbReference type="GO" id="GO:0032797">
    <property type="term" value="C:SMN complex"/>
    <property type="evidence" value="ECO:0007669"/>
    <property type="project" value="InterPro"/>
</dbReference>
<protein>
    <recommendedName>
        <fullName evidence="3">Gem-associated protein 4</fullName>
    </recommendedName>
</protein>
<evidence type="ECO:0000313" key="2">
    <source>
        <dbReference type="Proteomes" id="UP001159428"/>
    </source>
</evidence>
<dbReference type="AlphaFoldDB" id="A0AAU9VXA6"/>